<protein>
    <submittedName>
        <fullName evidence="1">Uncharacterized protein</fullName>
    </submittedName>
</protein>
<proteinExistence type="predicted"/>
<reference evidence="1" key="1">
    <citation type="submission" date="2021-03" db="EMBL/GenBank/DDBJ databases">
        <authorList>
            <person name="Tong Y."/>
            <person name="Zhang W."/>
            <person name="Tian F."/>
            <person name="Li J."/>
            <person name="He X."/>
        </authorList>
    </citation>
    <scope>NUCLEOTIDE SEQUENCE</scope>
</reference>
<evidence type="ECO:0000313" key="1">
    <source>
        <dbReference type="EMBL" id="QWT56572.1"/>
    </source>
</evidence>
<evidence type="ECO:0000313" key="2">
    <source>
        <dbReference type="Proteomes" id="UP000693765"/>
    </source>
</evidence>
<name>A0A8F2JCG5_9CAUD</name>
<keyword evidence="2" id="KW-1185">Reference proteome</keyword>
<accession>A0A8F2JCG5</accession>
<organism evidence="1 2">
    <name type="scientific">Stenotrophomonas phage BUCT598</name>
    <dbReference type="NCBI Taxonomy" id="2834253"/>
    <lineage>
        <taxon>Viruses</taxon>
        <taxon>Duplodnaviria</taxon>
        <taxon>Heunggongvirae</taxon>
        <taxon>Uroviricota</taxon>
        <taxon>Caudoviricetes</taxon>
        <taxon>Autographivirales</taxon>
        <taxon>Autonotataviridae</taxon>
        <taxon>Gujervirinae</taxon>
        <taxon>Smasvirus</taxon>
        <taxon>Smasvirus BUCT598</taxon>
    </lineage>
</organism>
<sequence length="88" mass="9927">MNPALITAKKNVESIRKFVNTNVRLGSDLDEAVEQAIAKYYSTRSEDAQADIFAAIRHVFDEHPHDGTGRKLALTEALRRYEIGRIRG</sequence>
<dbReference type="Proteomes" id="UP000693765">
    <property type="component" value="Segment"/>
</dbReference>
<dbReference type="EMBL" id="MW831865">
    <property type="protein sequence ID" value="QWT56572.1"/>
    <property type="molecule type" value="Genomic_DNA"/>
</dbReference>